<evidence type="ECO:0000313" key="4">
    <source>
        <dbReference type="EMBL" id="CAB4757548.1"/>
    </source>
</evidence>
<feature type="transmembrane region" description="Helical" evidence="1">
    <location>
        <begin position="245"/>
        <end position="263"/>
    </location>
</feature>
<evidence type="ECO:0000256" key="1">
    <source>
        <dbReference type="SAM" id="Phobius"/>
    </source>
</evidence>
<evidence type="ECO:0000313" key="5">
    <source>
        <dbReference type="EMBL" id="CAB4859318.1"/>
    </source>
</evidence>
<dbReference type="AlphaFoldDB" id="A0A6J6UER7"/>
<feature type="transmembrane region" description="Helical" evidence="1">
    <location>
        <begin position="66"/>
        <end position="85"/>
    </location>
</feature>
<feature type="domain" description="Terminal beta-(1-&gt;2)-arabinofuranosyltransferase C-terminal" evidence="2">
    <location>
        <begin position="444"/>
        <end position="551"/>
    </location>
</feature>
<evidence type="ECO:0000313" key="3">
    <source>
        <dbReference type="EMBL" id="CAB4717317.1"/>
    </source>
</evidence>
<feature type="transmembrane region" description="Helical" evidence="1">
    <location>
        <begin position="191"/>
        <end position="208"/>
    </location>
</feature>
<dbReference type="InterPro" id="IPR058983">
    <property type="entry name" value="AftB_C"/>
</dbReference>
<accession>A0A6J6UER7</accession>
<feature type="transmembrane region" description="Helical" evidence="1">
    <location>
        <begin position="97"/>
        <end position="116"/>
    </location>
</feature>
<dbReference type="Pfam" id="PF26371">
    <property type="entry name" value="AftB_C"/>
    <property type="match status" value="1"/>
</dbReference>
<sequence>MLILWMGWQHRWTADDAFINFRIVKQLENGHGLVFNIGDRVEAGTSPLWIFILATLDKFLPITLEWIAAIVALGSTVLGLRAAIAGTQQLVGRTMSTTTWTLPIGALIYVALPPAWDFATSGLESGLSVLWIGCSWYLLARHASRDAGRPPTYLLPVLLSLGPLIRPDFAVITIVFLAGVLTLSGRDRSRLLRLGIVTFIVPVVYEVFRAGYFGNLVPNTAIAKEGSSASWHQGWLYLCDLIGTYRLFLVVPAALLVFGWNALRRYRRPQRHISATHRAAITCLVAGLLHGLLIVRVGGDFMHGRLLLPSLLLLLLPIFVAPVRDVLWVAATAVCAWAALCAGTFHTPYSTAASAGGPPQPFDAIDPTSHIADERLVYLRMSGARHPVALSSYREHIWVQGGRYLSGIASADKPHLYLDGASRARLASPPLPLRAEYRGNGVAYVGAMGLISYVAQRDMRIVDRFGLSEPLSSHQRRLVLGRPGHEKDLPVAWIIAAYTPPDTALPKGVREEDVRAARHALTCGSFPELINAAQRPLTVGRFFSNIGHSFTLYGFRFPTDPIAAERGLCP</sequence>
<evidence type="ECO:0000313" key="6">
    <source>
        <dbReference type="EMBL" id="CAB5067523.1"/>
    </source>
</evidence>
<evidence type="ECO:0000259" key="2">
    <source>
        <dbReference type="Pfam" id="PF26371"/>
    </source>
</evidence>
<dbReference type="EMBL" id="CAEZXX010000107">
    <property type="protein sequence ID" value="CAB4717317.1"/>
    <property type="molecule type" value="Genomic_DNA"/>
</dbReference>
<dbReference type="EMBL" id="CAFBQP010000103">
    <property type="protein sequence ID" value="CAB5067523.1"/>
    <property type="molecule type" value="Genomic_DNA"/>
</dbReference>
<proteinExistence type="predicted"/>
<gene>
    <name evidence="3" type="ORF">UFOPK2602_01494</name>
    <name evidence="4" type="ORF">UFOPK2806_01424</name>
    <name evidence="5" type="ORF">UFOPK3417_00134</name>
    <name evidence="6" type="ORF">UFOPK4306_02096</name>
</gene>
<dbReference type="EMBL" id="CAEZYY010000018">
    <property type="protein sequence ID" value="CAB4757548.1"/>
    <property type="molecule type" value="Genomic_DNA"/>
</dbReference>
<dbReference type="EMBL" id="CAFBLR010000005">
    <property type="protein sequence ID" value="CAB4859318.1"/>
    <property type="molecule type" value="Genomic_DNA"/>
</dbReference>
<organism evidence="4">
    <name type="scientific">freshwater metagenome</name>
    <dbReference type="NCBI Taxonomy" id="449393"/>
    <lineage>
        <taxon>unclassified sequences</taxon>
        <taxon>metagenomes</taxon>
        <taxon>ecological metagenomes</taxon>
    </lineage>
</organism>
<name>A0A6J6UER7_9ZZZZ</name>
<keyword evidence="1" id="KW-0472">Membrane</keyword>
<protein>
    <submittedName>
        <fullName evidence="4">Unannotated protein</fullName>
    </submittedName>
</protein>
<feature type="transmembrane region" description="Helical" evidence="1">
    <location>
        <begin position="164"/>
        <end position="184"/>
    </location>
</feature>
<feature type="transmembrane region" description="Helical" evidence="1">
    <location>
        <begin position="275"/>
        <end position="295"/>
    </location>
</feature>
<feature type="transmembrane region" description="Helical" evidence="1">
    <location>
        <begin position="326"/>
        <end position="345"/>
    </location>
</feature>
<reference evidence="4" key="1">
    <citation type="submission" date="2020-05" db="EMBL/GenBank/DDBJ databases">
        <authorList>
            <person name="Chiriac C."/>
            <person name="Salcher M."/>
            <person name="Ghai R."/>
            <person name="Kavagutti S V."/>
        </authorList>
    </citation>
    <scope>NUCLEOTIDE SEQUENCE</scope>
</reference>
<feature type="transmembrane region" description="Helical" evidence="1">
    <location>
        <begin position="301"/>
        <end position="319"/>
    </location>
</feature>
<keyword evidence="1" id="KW-1133">Transmembrane helix</keyword>
<keyword evidence="1" id="KW-0812">Transmembrane</keyword>